<evidence type="ECO:0000313" key="2">
    <source>
        <dbReference type="EMBL" id="PKH44384.1"/>
    </source>
</evidence>
<name>A0ABX4R397_9ACTN</name>
<organism evidence="2 3">
    <name type="scientific">Nocardioides alpinus</name>
    <dbReference type="NCBI Taxonomy" id="748909"/>
    <lineage>
        <taxon>Bacteria</taxon>
        <taxon>Bacillati</taxon>
        <taxon>Actinomycetota</taxon>
        <taxon>Actinomycetes</taxon>
        <taxon>Propionibacteriales</taxon>
        <taxon>Nocardioidaceae</taxon>
        <taxon>Nocardioides</taxon>
    </lineage>
</organism>
<accession>A0ABX4R397</accession>
<keyword evidence="3" id="KW-1185">Reference proteome</keyword>
<dbReference type="Gene3D" id="3.10.310.50">
    <property type="match status" value="1"/>
</dbReference>
<dbReference type="InterPro" id="IPR033437">
    <property type="entry name" value="DUF5130"/>
</dbReference>
<feature type="region of interest" description="Disordered" evidence="1">
    <location>
        <begin position="35"/>
        <end position="77"/>
    </location>
</feature>
<dbReference type="Proteomes" id="UP000233565">
    <property type="component" value="Unassembled WGS sequence"/>
</dbReference>
<dbReference type="Pfam" id="PF17174">
    <property type="entry name" value="DUF5130"/>
    <property type="match status" value="1"/>
</dbReference>
<sequence length="196" mass="20857">MGSTSAPRSCCSCSSCWRSTSRRWCAARSCSPTTLVTSSCPRASGSADPVRASPSFPAPTATTRGQAEPVPSGDPLSQADRLALDRTIRLAEQSCRFEFSVYAGPAESDDTRAWATRLHNRLVAPSRSVLIFVDPARRATEVVTGGDVRIHLTDAEVELAVLAMSSEFAVGNLLGGLQRGISMLADHARPQNTLHA</sequence>
<evidence type="ECO:0000256" key="1">
    <source>
        <dbReference type="SAM" id="MobiDB-lite"/>
    </source>
</evidence>
<reference evidence="2 3" key="1">
    <citation type="submission" date="2017-12" db="EMBL/GenBank/DDBJ databases">
        <title>Pharmacopeia of the Arctic Ocean.</title>
        <authorList>
            <person name="Collins E."/>
            <person name="Ducluzeau A.-L."/>
        </authorList>
    </citation>
    <scope>NUCLEOTIDE SEQUENCE [LARGE SCALE GENOMIC DNA]</scope>
    <source>
        <strain evidence="2 3">DSM 23325</strain>
    </source>
</reference>
<dbReference type="EMBL" id="PJBV01000010">
    <property type="protein sequence ID" value="PKH44384.1"/>
    <property type="molecule type" value="Genomic_DNA"/>
</dbReference>
<protein>
    <submittedName>
        <fullName evidence="2">DUF5130 domain-containing protein</fullName>
    </submittedName>
</protein>
<gene>
    <name evidence="2" type="ORF">CXG46_02270</name>
</gene>
<evidence type="ECO:0000313" key="3">
    <source>
        <dbReference type="Proteomes" id="UP000233565"/>
    </source>
</evidence>
<proteinExistence type="predicted"/>
<comment type="caution">
    <text evidence="2">The sequence shown here is derived from an EMBL/GenBank/DDBJ whole genome shotgun (WGS) entry which is preliminary data.</text>
</comment>